<protein>
    <submittedName>
        <fullName evidence="1">Uncharacterized protein</fullName>
    </submittedName>
</protein>
<proteinExistence type="predicted"/>
<name>A0A4R5AAL2_9ACTN</name>
<dbReference type="AlphaFoldDB" id="A0A4R5AAL2"/>
<sequence length="148" mass="16366">MTRVEKAVFRQVLSVRRGYRNGIYLLQESFVLGFRKPRLLKAASSIARWHLARQVPHREPGFHVTDAFEDACIIGRNDLRIQDARKDGIKAQGHYILRCLALPEEAGGARISVRPSAQVRFNAWVQRRSGGAVWVAGAATAGASTATA</sequence>
<evidence type="ECO:0000313" key="2">
    <source>
        <dbReference type="Proteomes" id="UP000294513"/>
    </source>
</evidence>
<dbReference type="EMBL" id="SMKU01000352">
    <property type="protein sequence ID" value="TDD67794.1"/>
    <property type="molecule type" value="Genomic_DNA"/>
</dbReference>
<accession>A0A4R5AAL2</accession>
<organism evidence="1 2">
    <name type="scientific">Actinomadura rubrisoli</name>
    <dbReference type="NCBI Taxonomy" id="2530368"/>
    <lineage>
        <taxon>Bacteria</taxon>
        <taxon>Bacillati</taxon>
        <taxon>Actinomycetota</taxon>
        <taxon>Actinomycetes</taxon>
        <taxon>Streptosporangiales</taxon>
        <taxon>Thermomonosporaceae</taxon>
        <taxon>Actinomadura</taxon>
    </lineage>
</organism>
<reference evidence="1 2" key="1">
    <citation type="submission" date="2019-03" db="EMBL/GenBank/DDBJ databases">
        <title>Draft genome sequences of novel Actinobacteria.</title>
        <authorList>
            <person name="Sahin N."/>
            <person name="Ay H."/>
            <person name="Saygin H."/>
        </authorList>
    </citation>
    <scope>NUCLEOTIDE SEQUENCE [LARGE SCALE GENOMIC DNA]</scope>
    <source>
        <strain evidence="1 2">H3C3</strain>
    </source>
</reference>
<gene>
    <name evidence="1" type="ORF">E1298_39045</name>
</gene>
<keyword evidence="2" id="KW-1185">Reference proteome</keyword>
<evidence type="ECO:0000313" key="1">
    <source>
        <dbReference type="EMBL" id="TDD67794.1"/>
    </source>
</evidence>
<comment type="caution">
    <text evidence="1">The sequence shown here is derived from an EMBL/GenBank/DDBJ whole genome shotgun (WGS) entry which is preliminary data.</text>
</comment>
<dbReference type="RefSeq" id="WP_131902421.1">
    <property type="nucleotide sequence ID" value="NZ_SMKU01000352.1"/>
</dbReference>
<dbReference type="Proteomes" id="UP000294513">
    <property type="component" value="Unassembled WGS sequence"/>
</dbReference>